<dbReference type="AlphaFoldDB" id="H9X3B4"/>
<gene>
    <name evidence="1" type="ORF">0_5145_01</name>
</gene>
<dbReference type="EMBL" id="FJ074958">
    <property type="protein sequence ID" value="AFG68757.1"/>
    <property type="molecule type" value="Genomic_DNA"/>
</dbReference>
<accession>H9X3B4</accession>
<proteinExistence type="predicted"/>
<sequence length="94" mass="10037">SLQNGPADGIALVEDGNRGAHIIHFLSYEGSVEAVDGPAKDLKSLDIEVNESKDSSVNDSLGLSGASFEAYRWTKFLNAASPGGLNKGQRFLEW</sequence>
<evidence type="ECO:0000313" key="1">
    <source>
        <dbReference type="EMBL" id="AFG68757.1"/>
    </source>
</evidence>
<feature type="non-terminal residue" evidence="1">
    <location>
        <position position="1"/>
    </location>
</feature>
<protein>
    <submittedName>
        <fullName evidence="1">Uncharacterized protein</fullName>
    </submittedName>
</protein>
<reference evidence="1" key="1">
    <citation type="submission" date="2008-08" db="EMBL/GenBank/DDBJ databases">
        <title>Nucleotide Diversity and Divergence in the Loblolly Pine Gene Space.</title>
        <authorList>
            <person name="Neale D.B."/>
            <person name="Wegrzyn J.L."/>
            <person name="Lee J.M."/>
            <person name="Eckert A.J."/>
            <person name="Liechty J.D."/>
            <person name="Stevens K.A."/>
            <person name="Langley C.H."/>
        </authorList>
    </citation>
    <scope>NUCLEOTIDE SEQUENCE</scope>
    <source>
        <strain evidence="1">4924</strain>
        <tissue evidence="1">Megagametophyte</tissue>
    </source>
</reference>
<name>H9X3B4_PINTA</name>
<organism evidence="1">
    <name type="scientific">Pinus taeda</name>
    <name type="common">Loblolly pine</name>
    <dbReference type="NCBI Taxonomy" id="3352"/>
    <lineage>
        <taxon>Eukaryota</taxon>
        <taxon>Viridiplantae</taxon>
        <taxon>Streptophyta</taxon>
        <taxon>Embryophyta</taxon>
        <taxon>Tracheophyta</taxon>
        <taxon>Spermatophyta</taxon>
        <taxon>Pinopsida</taxon>
        <taxon>Pinidae</taxon>
        <taxon>Conifers I</taxon>
        <taxon>Pinales</taxon>
        <taxon>Pinaceae</taxon>
        <taxon>Pinus</taxon>
        <taxon>Pinus subgen. Pinus</taxon>
    </lineage>
</organism>